<keyword evidence="3" id="KW-0804">Transcription</keyword>
<keyword evidence="1" id="KW-0805">Transcription regulation</keyword>
<gene>
    <name evidence="6" type="ORF">QO011_006649</name>
</gene>
<evidence type="ECO:0000256" key="1">
    <source>
        <dbReference type="ARBA" id="ARBA00023015"/>
    </source>
</evidence>
<protein>
    <submittedName>
        <fullName evidence="6">AraC-like DNA-binding protein</fullName>
    </submittedName>
</protein>
<dbReference type="InterPro" id="IPR018060">
    <property type="entry name" value="HTH_AraC"/>
</dbReference>
<feature type="domain" description="HTH araC/xylS-type" evidence="5">
    <location>
        <begin position="186"/>
        <end position="284"/>
    </location>
</feature>
<evidence type="ECO:0000313" key="6">
    <source>
        <dbReference type="EMBL" id="MDQ0473613.1"/>
    </source>
</evidence>
<evidence type="ECO:0000256" key="3">
    <source>
        <dbReference type="ARBA" id="ARBA00023163"/>
    </source>
</evidence>
<proteinExistence type="predicted"/>
<dbReference type="Pfam" id="PF12833">
    <property type="entry name" value="HTH_18"/>
    <property type="match status" value="1"/>
</dbReference>
<comment type="caution">
    <text evidence="6">The sequence shown here is derived from an EMBL/GenBank/DDBJ whole genome shotgun (WGS) entry which is preliminary data.</text>
</comment>
<accession>A0ABU0JH58</accession>
<dbReference type="PANTHER" id="PTHR43280:SF27">
    <property type="entry name" value="TRANSCRIPTIONAL REGULATOR MTLR"/>
    <property type="match status" value="1"/>
</dbReference>
<organism evidence="6 7">
    <name type="scientific">Labrys wisconsinensis</name>
    <dbReference type="NCBI Taxonomy" id="425677"/>
    <lineage>
        <taxon>Bacteria</taxon>
        <taxon>Pseudomonadati</taxon>
        <taxon>Pseudomonadota</taxon>
        <taxon>Alphaproteobacteria</taxon>
        <taxon>Hyphomicrobiales</taxon>
        <taxon>Xanthobacteraceae</taxon>
        <taxon>Labrys</taxon>
    </lineage>
</organism>
<dbReference type="InterPro" id="IPR014710">
    <property type="entry name" value="RmlC-like_jellyroll"/>
</dbReference>
<dbReference type="SUPFAM" id="SSF51182">
    <property type="entry name" value="RmlC-like cupins"/>
    <property type="match status" value="1"/>
</dbReference>
<keyword evidence="7" id="KW-1185">Reference proteome</keyword>
<dbReference type="PROSITE" id="PS00041">
    <property type="entry name" value="HTH_ARAC_FAMILY_1"/>
    <property type="match status" value="1"/>
</dbReference>
<evidence type="ECO:0000259" key="5">
    <source>
        <dbReference type="PROSITE" id="PS01124"/>
    </source>
</evidence>
<dbReference type="InterPro" id="IPR011051">
    <property type="entry name" value="RmlC_Cupin_sf"/>
</dbReference>
<reference evidence="6 7" key="1">
    <citation type="submission" date="2023-07" db="EMBL/GenBank/DDBJ databases">
        <title>Genomic Encyclopedia of Type Strains, Phase IV (KMG-IV): sequencing the most valuable type-strain genomes for metagenomic binning, comparative biology and taxonomic classification.</title>
        <authorList>
            <person name="Goeker M."/>
        </authorList>
    </citation>
    <scope>NUCLEOTIDE SEQUENCE [LARGE SCALE GENOMIC DNA]</scope>
    <source>
        <strain evidence="6 7">DSM 19619</strain>
    </source>
</reference>
<dbReference type="Gene3D" id="1.10.10.60">
    <property type="entry name" value="Homeodomain-like"/>
    <property type="match status" value="2"/>
</dbReference>
<dbReference type="InterPro" id="IPR018062">
    <property type="entry name" value="HTH_AraC-typ_CS"/>
</dbReference>
<evidence type="ECO:0000256" key="2">
    <source>
        <dbReference type="ARBA" id="ARBA00023125"/>
    </source>
</evidence>
<dbReference type="SUPFAM" id="SSF46689">
    <property type="entry name" value="Homeodomain-like"/>
    <property type="match status" value="1"/>
</dbReference>
<dbReference type="Gene3D" id="2.60.120.10">
    <property type="entry name" value="Jelly Rolls"/>
    <property type="match status" value="1"/>
</dbReference>
<sequence>MAGRPVYQPGEGGVEGRPTRLQMFHAVPLVMAKPHWHAQVEVNFIARGAVHYRMHTHEISLGTGQICLFWGGLPHQMDDLTDDAIYAGAHLPLIHFFRLKLPEAVPRRLMQGATLVTGSTDASDQHNFERWNRYARSGDPVKAQHAVDELLLRLERVRFEPYDLVPAQPRSAPCEEGDQQSTRKVGRMCDYIADNFLNDIDSIDIAGAAELHPKYAMAIFKRATRMTINEYVSLLRLSYAQALLLRDDANVLRVAMESGFGSLSAFNKLFRKVAGMSPSDFRRDADSLPQPRRGRRPPARSGLAAGPGAALPSWPPNS</sequence>
<evidence type="ECO:0000256" key="4">
    <source>
        <dbReference type="SAM" id="MobiDB-lite"/>
    </source>
</evidence>
<feature type="compositionally biased region" description="Low complexity" evidence="4">
    <location>
        <begin position="299"/>
        <end position="312"/>
    </location>
</feature>
<dbReference type="PRINTS" id="PR00032">
    <property type="entry name" value="HTHARAC"/>
</dbReference>
<evidence type="ECO:0000313" key="7">
    <source>
        <dbReference type="Proteomes" id="UP001242480"/>
    </source>
</evidence>
<dbReference type="PROSITE" id="PS01124">
    <property type="entry name" value="HTH_ARAC_FAMILY_2"/>
    <property type="match status" value="1"/>
</dbReference>
<dbReference type="InterPro" id="IPR009057">
    <property type="entry name" value="Homeodomain-like_sf"/>
</dbReference>
<dbReference type="SMART" id="SM00342">
    <property type="entry name" value="HTH_ARAC"/>
    <property type="match status" value="1"/>
</dbReference>
<dbReference type="Proteomes" id="UP001242480">
    <property type="component" value="Unassembled WGS sequence"/>
</dbReference>
<keyword evidence="2" id="KW-0238">DNA-binding</keyword>
<dbReference type="InterPro" id="IPR020449">
    <property type="entry name" value="Tscrpt_reg_AraC-type_HTH"/>
</dbReference>
<feature type="region of interest" description="Disordered" evidence="4">
    <location>
        <begin position="278"/>
        <end position="318"/>
    </location>
</feature>
<dbReference type="PANTHER" id="PTHR43280">
    <property type="entry name" value="ARAC-FAMILY TRANSCRIPTIONAL REGULATOR"/>
    <property type="match status" value="1"/>
</dbReference>
<dbReference type="EMBL" id="JAUSVX010000017">
    <property type="protein sequence ID" value="MDQ0473613.1"/>
    <property type="molecule type" value="Genomic_DNA"/>
</dbReference>
<name>A0ABU0JH58_9HYPH</name>